<dbReference type="OrthoDB" id="4522948at2759"/>
<name>A0A9W9MDK9_9EURO</name>
<proteinExistence type="predicted"/>
<accession>A0A9W9MDK9</accession>
<organism evidence="1 2">
    <name type="scientific">Penicillium cf. griseofulvum</name>
    <dbReference type="NCBI Taxonomy" id="2972120"/>
    <lineage>
        <taxon>Eukaryota</taxon>
        <taxon>Fungi</taxon>
        <taxon>Dikarya</taxon>
        <taxon>Ascomycota</taxon>
        <taxon>Pezizomycotina</taxon>
        <taxon>Eurotiomycetes</taxon>
        <taxon>Eurotiomycetidae</taxon>
        <taxon>Eurotiales</taxon>
        <taxon>Aspergillaceae</taxon>
        <taxon>Penicillium</taxon>
    </lineage>
</organism>
<dbReference type="EMBL" id="JAPQKP010000003">
    <property type="protein sequence ID" value="KAJ5199241.1"/>
    <property type="molecule type" value="Genomic_DNA"/>
</dbReference>
<evidence type="ECO:0000313" key="1">
    <source>
        <dbReference type="EMBL" id="KAJ5199241.1"/>
    </source>
</evidence>
<gene>
    <name evidence="1" type="ORF">N7472_004445</name>
</gene>
<protein>
    <submittedName>
        <fullName evidence="1">Uncharacterized protein</fullName>
    </submittedName>
</protein>
<sequence>MPNKRLMLQLKPEATDALKEIPETVENSGGRVLPAPLIFPPLIHFSASEAVATEIKNKYVDNILRIMVEESEED</sequence>
<comment type="caution">
    <text evidence="1">The sequence shown here is derived from an EMBL/GenBank/DDBJ whole genome shotgun (WGS) entry which is preliminary data.</text>
</comment>
<reference evidence="1" key="2">
    <citation type="journal article" date="2023" name="IMA Fungus">
        <title>Comparative genomic study of the Penicillium genus elucidates a diverse pangenome and 15 lateral gene transfer events.</title>
        <authorList>
            <person name="Petersen C."/>
            <person name="Sorensen T."/>
            <person name="Nielsen M.R."/>
            <person name="Sondergaard T.E."/>
            <person name="Sorensen J.L."/>
            <person name="Fitzpatrick D.A."/>
            <person name="Frisvad J.C."/>
            <person name="Nielsen K.L."/>
        </authorList>
    </citation>
    <scope>NUCLEOTIDE SEQUENCE</scope>
    <source>
        <strain evidence="1">IBT 16849</strain>
    </source>
</reference>
<reference evidence="1" key="1">
    <citation type="submission" date="2022-11" db="EMBL/GenBank/DDBJ databases">
        <authorList>
            <person name="Petersen C."/>
        </authorList>
    </citation>
    <scope>NUCLEOTIDE SEQUENCE</scope>
    <source>
        <strain evidence="1">IBT 16849</strain>
    </source>
</reference>
<dbReference type="AlphaFoldDB" id="A0A9W9MDK9"/>
<keyword evidence="2" id="KW-1185">Reference proteome</keyword>
<evidence type="ECO:0000313" key="2">
    <source>
        <dbReference type="Proteomes" id="UP001150879"/>
    </source>
</evidence>
<dbReference type="Proteomes" id="UP001150879">
    <property type="component" value="Unassembled WGS sequence"/>
</dbReference>